<dbReference type="PANTHER" id="PTHR31286:SF60">
    <property type="entry name" value="PROTEIN, PUTATIVE-RELATED"/>
    <property type="match status" value="1"/>
</dbReference>
<evidence type="ECO:0000313" key="2">
    <source>
        <dbReference type="EMBL" id="KAK9273415.1"/>
    </source>
</evidence>
<reference evidence="2 3" key="1">
    <citation type="journal article" date="2024" name="Plant J.">
        <title>Genome sequences and population genomics reveal climatic adaptation and genomic divergence between two closely related sweetgum species.</title>
        <authorList>
            <person name="Xu W.Q."/>
            <person name="Ren C.Q."/>
            <person name="Zhang X.Y."/>
            <person name="Comes H.P."/>
            <person name="Liu X.H."/>
            <person name="Li Y.G."/>
            <person name="Kettle C.J."/>
            <person name="Jalonen R."/>
            <person name="Gaisberger H."/>
            <person name="Ma Y.Z."/>
            <person name="Qiu Y.X."/>
        </authorList>
    </citation>
    <scope>NUCLEOTIDE SEQUENCE [LARGE SCALE GENOMIC DNA]</scope>
    <source>
        <strain evidence="2">Hangzhou</strain>
    </source>
</reference>
<dbReference type="Proteomes" id="UP001415857">
    <property type="component" value="Unassembled WGS sequence"/>
</dbReference>
<name>A0AAP0WMH4_LIQFO</name>
<organism evidence="2 3">
    <name type="scientific">Liquidambar formosana</name>
    <name type="common">Formosan gum</name>
    <dbReference type="NCBI Taxonomy" id="63359"/>
    <lineage>
        <taxon>Eukaryota</taxon>
        <taxon>Viridiplantae</taxon>
        <taxon>Streptophyta</taxon>
        <taxon>Embryophyta</taxon>
        <taxon>Tracheophyta</taxon>
        <taxon>Spermatophyta</taxon>
        <taxon>Magnoliopsida</taxon>
        <taxon>eudicotyledons</taxon>
        <taxon>Gunneridae</taxon>
        <taxon>Pentapetalae</taxon>
        <taxon>Saxifragales</taxon>
        <taxon>Altingiaceae</taxon>
        <taxon>Liquidambar</taxon>
    </lineage>
</organism>
<dbReference type="EMBL" id="JBBPBK010000012">
    <property type="protein sequence ID" value="KAK9273415.1"/>
    <property type="molecule type" value="Genomic_DNA"/>
</dbReference>
<gene>
    <name evidence="2" type="ORF">L1049_018225</name>
</gene>
<dbReference type="AlphaFoldDB" id="A0AAP0WMH4"/>
<comment type="caution">
    <text evidence="2">The sequence shown here is derived from an EMBL/GenBank/DDBJ whole genome shotgun (WGS) entry which is preliminary data.</text>
</comment>
<evidence type="ECO:0000256" key="1">
    <source>
        <dbReference type="SAM" id="MobiDB-lite"/>
    </source>
</evidence>
<feature type="region of interest" description="Disordered" evidence="1">
    <location>
        <begin position="168"/>
        <end position="187"/>
    </location>
</feature>
<evidence type="ECO:0008006" key="4">
    <source>
        <dbReference type="Google" id="ProtNLM"/>
    </source>
</evidence>
<dbReference type="InterPro" id="IPR040256">
    <property type="entry name" value="At4g02000-like"/>
</dbReference>
<sequence>MEKVWAGGNWNLNLGVFHISRWIADFNPYNLVLKHSQVWIRLYGLAQEYWHRQNLLEIARGVGIPLQIDRATLNQVYGHYARILVEIDMSQTPPESIRVEREGFGFFVDVYYENLPAFCSHCQSVGHDAIHCRVVKEAGAKAGANLASEIKAKNVVYHRPKKPETVTNMQVNNEGTGNDGIGNDSSTNVSNTHVLKSHDLSTEEEEEVNQFAGLIEINDVIN</sequence>
<keyword evidence="3" id="KW-1185">Reference proteome</keyword>
<protein>
    <recommendedName>
        <fullName evidence="4">DUF4283 domain-containing protein</fullName>
    </recommendedName>
</protein>
<proteinExistence type="predicted"/>
<dbReference type="PANTHER" id="PTHR31286">
    <property type="entry name" value="GLYCINE-RICH CELL WALL STRUCTURAL PROTEIN 1.8-LIKE"/>
    <property type="match status" value="1"/>
</dbReference>
<evidence type="ECO:0000313" key="3">
    <source>
        <dbReference type="Proteomes" id="UP001415857"/>
    </source>
</evidence>
<accession>A0AAP0WMH4</accession>